<name>A0ACB8FU72_9SAUR</name>
<dbReference type="EMBL" id="CM037624">
    <property type="protein sequence ID" value="KAH8010504.1"/>
    <property type="molecule type" value="Genomic_DNA"/>
</dbReference>
<comment type="caution">
    <text evidence="1">The sequence shown here is derived from an EMBL/GenBank/DDBJ whole genome shotgun (WGS) entry which is preliminary data.</text>
</comment>
<evidence type="ECO:0000313" key="1">
    <source>
        <dbReference type="EMBL" id="KAH8010504.1"/>
    </source>
</evidence>
<dbReference type="Proteomes" id="UP000827872">
    <property type="component" value="Linkage Group LG11"/>
</dbReference>
<proteinExistence type="predicted"/>
<evidence type="ECO:0000313" key="2">
    <source>
        <dbReference type="Proteomes" id="UP000827872"/>
    </source>
</evidence>
<keyword evidence="2" id="KW-1185">Reference proteome</keyword>
<organism evidence="1 2">
    <name type="scientific">Sphaerodactylus townsendi</name>
    <dbReference type="NCBI Taxonomy" id="933632"/>
    <lineage>
        <taxon>Eukaryota</taxon>
        <taxon>Metazoa</taxon>
        <taxon>Chordata</taxon>
        <taxon>Craniata</taxon>
        <taxon>Vertebrata</taxon>
        <taxon>Euteleostomi</taxon>
        <taxon>Lepidosauria</taxon>
        <taxon>Squamata</taxon>
        <taxon>Bifurcata</taxon>
        <taxon>Gekkota</taxon>
        <taxon>Sphaerodactylidae</taxon>
        <taxon>Sphaerodactylus</taxon>
    </lineage>
</organism>
<gene>
    <name evidence="1" type="ORF">K3G42_006084</name>
</gene>
<sequence>MQPVYTSGVYSVGPENQSRVSIAIEPAQLLKGDVMLKCYHKKYRSATRDVIFRLQFHSGAVQGQGLVYGKEELDNANKGKLRPSSGTREGVKNVSVCMSGGVLALVEAADIQDVGIVFRSPEALISLIKDDTRDEGNDDRFPDYGKVELVFSGSPEKIPGCEHLQNDQGVMVDSDTSDPLIRWDSYENLSPDGEGEFC</sequence>
<accession>A0ACB8FU72</accession>
<protein>
    <submittedName>
        <fullName evidence="1">Uncharacterized protein</fullName>
    </submittedName>
</protein>
<reference evidence="1" key="1">
    <citation type="submission" date="2021-08" db="EMBL/GenBank/DDBJ databases">
        <title>The first chromosome-level gecko genome reveals the dynamic sex chromosomes of Neotropical dwarf geckos (Sphaerodactylidae: Sphaerodactylus).</title>
        <authorList>
            <person name="Pinto B.J."/>
            <person name="Keating S.E."/>
            <person name="Gamble T."/>
        </authorList>
    </citation>
    <scope>NUCLEOTIDE SEQUENCE</scope>
    <source>
        <strain evidence="1">TG3544</strain>
    </source>
</reference>